<accession>A0A4Y2F189</accession>
<proteinExistence type="predicted"/>
<keyword evidence="2" id="KW-1185">Reference proteome</keyword>
<protein>
    <submittedName>
        <fullName evidence="1">Uncharacterized protein</fullName>
    </submittedName>
</protein>
<dbReference type="EMBL" id="BGPR01000771">
    <property type="protein sequence ID" value="GBM34871.1"/>
    <property type="molecule type" value="Genomic_DNA"/>
</dbReference>
<evidence type="ECO:0000313" key="1">
    <source>
        <dbReference type="EMBL" id="GBM34871.1"/>
    </source>
</evidence>
<evidence type="ECO:0000313" key="2">
    <source>
        <dbReference type="Proteomes" id="UP000499080"/>
    </source>
</evidence>
<dbReference type="AlphaFoldDB" id="A0A4Y2F189"/>
<gene>
    <name evidence="1" type="ORF">AVEN_146616_1</name>
</gene>
<comment type="caution">
    <text evidence="1">The sequence shown here is derived from an EMBL/GenBank/DDBJ whole genome shotgun (WGS) entry which is preliminary data.</text>
</comment>
<name>A0A4Y2F189_ARAVE</name>
<organism evidence="1 2">
    <name type="scientific">Araneus ventricosus</name>
    <name type="common">Orbweaver spider</name>
    <name type="synonym">Epeira ventricosa</name>
    <dbReference type="NCBI Taxonomy" id="182803"/>
    <lineage>
        <taxon>Eukaryota</taxon>
        <taxon>Metazoa</taxon>
        <taxon>Ecdysozoa</taxon>
        <taxon>Arthropoda</taxon>
        <taxon>Chelicerata</taxon>
        <taxon>Arachnida</taxon>
        <taxon>Araneae</taxon>
        <taxon>Araneomorphae</taxon>
        <taxon>Entelegynae</taxon>
        <taxon>Araneoidea</taxon>
        <taxon>Araneidae</taxon>
        <taxon>Araneus</taxon>
    </lineage>
</organism>
<reference evidence="1 2" key="1">
    <citation type="journal article" date="2019" name="Sci. Rep.">
        <title>Orb-weaving spider Araneus ventricosus genome elucidates the spidroin gene catalogue.</title>
        <authorList>
            <person name="Kono N."/>
            <person name="Nakamura H."/>
            <person name="Ohtoshi R."/>
            <person name="Moran D.A.P."/>
            <person name="Shinohara A."/>
            <person name="Yoshida Y."/>
            <person name="Fujiwara M."/>
            <person name="Mori M."/>
            <person name="Tomita M."/>
            <person name="Arakawa K."/>
        </authorList>
    </citation>
    <scope>NUCLEOTIDE SEQUENCE [LARGE SCALE GENOMIC DNA]</scope>
</reference>
<dbReference type="Proteomes" id="UP000499080">
    <property type="component" value="Unassembled WGS sequence"/>
</dbReference>
<sequence>MQLWVYIRNRGVQLVRSHLWDFITTHTSELETRTAPCRLSSLGPEGSMFETLFHQRFNVNMRLAHDKPCTTSRIKHPSAGVIQSFREGEAASAGVVLVK</sequence>